<keyword evidence="1" id="KW-0812">Transmembrane</keyword>
<comment type="caution">
    <text evidence="2">The sequence shown here is derived from an EMBL/GenBank/DDBJ whole genome shotgun (WGS) entry which is preliminary data.</text>
</comment>
<feature type="transmembrane region" description="Helical" evidence="1">
    <location>
        <begin position="40"/>
        <end position="62"/>
    </location>
</feature>
<accession>A0A0N0RZ96</accession>
<proteinExistence type="predicted"/>
<evidence type="ECO:0000313" key="2">
    <source>
        <dbReference type="EMBL" id="KOS44979.1"/>
    </source>
</evidence>
<evidence type="ECO:0000313" key="3">
    <source>
        <dbReference type="Proteomes" id="UP000037696"/>
    </source>
</evidence>
<reference evidence="2 3" key="1">
    <citation type="submission" date="2015-08" db="EMBL/GenBank/DDBJ databases">
        <title>Genome sequencing of Penicillium nordicum.</title>
        <authorList>
            <person name="Nguyen H.D."/>
            <person name="Seifert K.A."/>
        </authorList>
    </citation>
    <scope>NUCLEOTIDE SEQUENCE [LARGE SCALE GENOMIC DNA]</scope>
    <source>
        <strain evidence="2 3">DAOMC 185683</strain>
    </source>
</reference>
<evidence type="ECO:0000256" key="1">
    <source>
        <dbReference type="SAM" id="Phobius"/>
    </source>
</evidence>
<organism evidence="2 3">
    <name type="scientific">Penicillium nordicum</name>
    <dbReference type="NCBI Taxonomy" id="229535"/>
    <lineage>
        <taxon>Eukaryota</taxon>
        <taxon>Fungi</taxon>
        <taxon>Dikarya</taxon>
        <taxon>Ascomycota</taxon>
        <taxon>Pezizomycotina</taxon>
        <taxon>Eurotiomycetes</taxon>
        <taxon>Eurotiomycetidae</taxon>
        <taxon>Eurotiales</taxon>
        <taxon>Aspergillaceae</taxon>
        <taxon>Penicillium</taxon>
    </lineage>
</organism>
<dbReference type="Proteomes" id="UP000037696">
    <property type="component" value="Unassembled WGS sequence"/>
</dbReference>
<keyword evidence="1" id="KW-0472">Membrane</keyword>
<protein>
    <submittedName>
        <fullName evidence="2">Uncharacterized protein</fullName>
    </submittedName>
</protein>
<dbReference type="AlphaFoldDB" id="A0A0N0RZ96"/>
<name>A0A0N0RZ96_9EURO</name>
<keyword evidence="1" id="KW-1133">Transmembrane helix</keyword>
<gene>
    <name evidence="2" type="ORF">ACN38_g4086</name>
</gene>
<sequence>MKSYLIQLTELCLFNFDIVLVKYQAQYIGGWERQITWRPVLFFLSSLLSLSLSLSLSLRLFTPLISSPFPSRVTRLFRHSGPAFPCIFAPNLDSLPEFRYHRRILWLSGMHTTLAGNTSCWHFRRRSPYIHCTT</sequence>
<dbReference type="EMBL" id="LHQQ01000051">
    <property type="protein sequence ID" value="KOS44979.1"/>
    <property type="molecule type" value="Genomic_DNA"/>
</dbReference>
<keyword evidence="3" id="KW-1185">Reference proteome</keyword>